<reference evidence="2" key="1">
    <citation type="submission" date="2016-11" db="UniProtKB">
        <authorList>
            <consortium name="WormBaseParasite"/>
        </authorList>
    </citation>
    <scope>IDENTIFICATION</scope>
    <source>
        <strain evidence="2">KR3021</strain>
    </source>
</reference>
<accession>A0AC35TPA1</accession>
<protein>
    <submittedName>
        <fullName evidence="2">CHCH domain-containing protein</fullName>
    </submittedName>
</protein>
<dbReference type="Proteomes" id="UP000095286">
    <property type="component" value="Unplaced"/>
</dbReference>
<evidence type="ECO:0000313" key="1">
    <source>
        <dbReference type="Proteomes" id="UP000095286"/>
    </source>
</evidence>
<dbReference type="WBParaSite" id="RSKR_0000273900.1">
    <property type="protein sequence ID" value="RSKR_0000273900.1"/>
    <property type="gene ID" value="RSKR_0000273900"/>
</dbReference>
<sequence>MGSSQSTGNTQAKRVGETIVITRSDVPEAYKSVEVSDKVVERVNEGKKVKTEAGSQSKEKVESEVPQKTISTPSSEVIVGNTKPTITENEIDAKKAVFKNAAKRVDDRFFRHQRENKCGENEAVITSCLSQNKSTPWTCSKLAVEYDNCIQNFLKEVSKAA</sequence>
<proteinExistence type="predicted"/>
<organism evidence="1 2">
    <name type="scientific">Rhabditophanes sp. KR3021</name>
    <dbReference type="NCBI Taxonomy" id="114890"/>
    <lineage>
        <taxon>Eukaryota</taxon>
        <taxon>Metazoa</taxon>
        <taxon>Ecdysozoa</taxon>
        <taxon>Nematoda</taxon>
        <taxon>Chromadorea</taxon>
        <taxon>Rhabditida</taxon>
        <taxon>Tylenchina</taxon>
        <taxon>Panagrolaimomorpha</taxon>
        <taxon>Strongyloidoidea</taxon>
        <taxon>Alloionematidae</taxon>
        <taxon>Rhabditophanes</taxon>
    </lineage>
</organism>
<evidence type="ECO:0000313" key="2">
    <source>
        <dbReference type="WBParaSite" id="RSKR_0000273900.1"/>
    </source>
</evidence>
<name>A0AC35TPA1_9BILA</name>